<keyword evidence="1" id="KW-0493">Microtubule</keyword>
<protein>
    <recommendedName>
        <fullName evidence="7">Kinesin motor domain-containing protein</fullName>
    </recommendedName>
</protein>
<dbReference type="Proteomes" id="UP001590951">
    <property type="component" value="Unassembled WGS sequence"/>
</dbReference>
<dbReference type="Gene3D" id="3.40.850.10">
    <property type="entry name" value="Kinesin motor domain"/>
    <property type="match status" value="1"/>
</dbReference>
<keyword evidence="2 5" id="KW-0547">Nucleotide-binding</keyword>
<comment type="caution">
    <text evidence="8">The sequence shown here is derived from an EMBL/GenBank/DDBJ whole genome shotgun (WGS) entry which is preliminary data.</text>
</comment>
<dbReference type="EMBL" id="JBHFEH010000019">
    <property type="protein sequence ID" value="KAL2053674.1"/>
    <property type="molecule type" value="Genomic_DNA"/>
</dbReference>
<evidence type="ECO:0000313" key="9">
    <source>
        <dbReference type="Proteomes" id="UP001590951"/>
    </source>
</evidence>
<keyword evidence="9" id="KW-1185">Reference proteome</keyword>
<dbReference type="InterPro" id="IPR001752">
    <property type="entry name" value="Kinesin_motor_dom"/>
</dbReference>
<dbReference type="SUPFAM" id="SSF52540">
    <property type="entry name" value="P-loop containing nucleoside triphosphate hydrolases"/>
    <property type="match status" value="1"/>
</dbReference>
<dbReference type="InterPro" id="IPR027640">
    <property type="entry name" value="Kinesin-like_fam"/>
</dbReference>
<proteinExistence type="inferred from homology"/>
<feature type="domain" description="Kinesin motor" evidence="7">
    <location>
        <begin position="12"/>
        <end position="430"/>
    </location>
</feature>
<dbReference type="Pfam" id="PF00225">
    <property type="entry name" value="Kinesin"/>
    <property type="match status" value="1"/>
</dbReference>
<feature type="compositionally biased region" description="Low complexity" evidence="6">
    <location>
        <begin position="416"/>
        <end position="430"/>
    </location>
</feature>
<keyword evidence="3 5" id="KW-0067">ATP-binding</keyword>
<feature type="region of interest" description="Disordered" evidence="6">
    <location>
        <begin position="397"/>
        <end position="430"/>
    </location>
</feature>
<dbReference type="PROSITE" id="PS50067">
    <property type="entry name" value="KINESIN_MOTOR_2"/>
    <property type="match status" value="1"/>
</dbReference>
<feature type="binding site" evidence="5">
    <location>
        <begin position="119"/>
        <end position="126"/>
    </location>
    <ligand>
        <name>ATP</name>
        <dbReference type="ChEBI" id="CHEBI:30616"/>
    </ligand>
</feature>
<dbReference type="PANTHER" id="PTHR24115:SF1008">
    <property type="entry name" value="KINESIN-LIKE PROTEIN SUBITO"/>
    <property type="match status" value="1"/>
</dbReference>
<evidence type="ECO:0000256" key="1">
    <source>
        <dbReference type="ARBA" id="ARBA00022701"/>
    </source>
</evidence>
<feature type="region of interest" description="Disordered" evidence="6">
    <location>
        <begin position="192"/>
        <end position="222"/>
    </location>
</feature>
<evidence type="ECO:0000313" key="8">
    <source>
        <dbReference type="EMBL" id="KAL2053674.1"/>
    </source>
</evidence>
<comment type="similarity">
    <text evidence="5">Belongs to the TRAFAC class myosin-kinesin ATPase superfamily. Kinesin family.</text>
</comment>
<evidence type="ECO:0000259" key="7">
    <source>
        <dbReference type="PROSITE" id="PS50067"/>
    </source>
</evidence>
<reference evidence="8 9" key="1">
    <citation type="submission" date="2024-09" db="EMBL/GenBank/DDBJ databases">
        <title>Rethinking Asexuality: The Enigmatic Case of Functional Sexual Genes in Lepraria (Stereocaulaceae).</title>
        <authorList>
            <person name="Doellman M."/>
            <person name="Sun Y."/>
            <person name="Barcenas-Pena A."/>
            <person name="Lumbsch H.T."/>
            <person name="Grewe F."/>
        </authorList>
    </citation>
    <scope>NUCLEOTIDE SEQUENCE [LARGE SCALE GENOMIC DNA]</scope>
    <source>
        <strain evidence="8 9">Grewe 0041</strain>
    </source>
</reference>
<dbReference type="InterPro" id="IPR027417">
    <property type="entry name" value="P-loop_NTPase"/>
</dbReference>
<evidence type="ECO:0000256" key="2">
    <source>
        <dbReference type="ARBA" id="ARBA00022741"/>
    </source>
</evidence>
<dbReference type="SMART" id="SM00129">
    <property type="entry name" value="KISc"/>
    <property type="match status" value="1"/>
</dbReference>
<name>A0ABR4B9Z5_9LECA</name>
<keyword evidence="4 5" id="KW-0505">Motor protein</keyword>
<dbReference type="InterPro" id="IPR036961">
    <property type="entry name" value="Kinesin_motor_dom_sf"/>
</dbReference>
<dbReference type="PRINTS" id="PR00380">
    <property type="entry name" value="KINESINHEAVY"/>
</dbReference>
<gene>
    <name evidence="8" type="ORF">ABVK25_005978</name>
</gene>
<evidence type="ECO:0000256" key="3">
    <source>
        <dbReference type="ARBA" id="ARBA00022840"/>
    </source>
</evidence>
<accession>A0ABR4B9Z5</accession>
<evidence type="ECO:0000256" key="6">
    <source>
        <dbReference type="SAM" id="MobiDB-lite"/>
    </source>
</evidence>
<evidence type="ECO:0000256" key="4">
    <source>
        <dbReference type="ARBA" id="ARBA00023175"/>
    </source>
</evidence>
<organism evidence="8 9">
    <name type="scientific">Lepraria finkii</name>
    <dbReference type="NCBI Taxonomy" id="1340010"/>
    <lineage>
        <taxon>Eukaryota</taxon>
        <taxon>Fungi</taxon>
        <taxon>Dikarya</taxon>
        <taxon>Ascomycota</taxon>
        <taxon>Pezizomycotina</taxon>
        <taxon>Lecanoromycetes</taxon>
        <taxon>OSLEUM clade</taxon>
        <taxon>Lecanoromycetidae</taxon>
        <taxon>Lecanorales</taxon>
        <taxon>Lecanorineae</taxon>
        <taxon>Stereocaulaceae</taxon>
        <taxon>Lepraria</taxon>
    </lineage>
</organism>
<evidence type="ECO:0000256" key="5">
    <source>
        <dbReference type="PROSITE-ProRule" id="PRU00283"/>
    </source>
</evidence>
<sequence>MEPPSKPSSTSLFQVYLRLRPPPSPLVQLTQQSLYPLLAPPERWLTIEPPIREVQDGMPTHITLNPPSDSRKRAVEKFAFTKVFEEQAEQIDIFRETGIVPLVEGVLGGGRDGLLATLGVTGSGKSHTILGSKSQRGLTQLSLDLLYRSLDNRTINPSSHPSLIASLAATDASESQILSASTFLESVYGDGLQESSRSRAPTPMMDPNFTPSLPKRKLPQRPSSLPQFPDISDFLVPTVSNAEYAIVVSIYEVYNDRIFDLLAVPSSQKDLRRRQLLFKSTEASPDRKVVAGLRKIVCGSYEEALVVLETGLTERRVAGTGSNSVSSRSHGFFCIEVKRRPRGGMASSWTGANLTIVDLAGSERARNAKTAGATLAEAGKINESLMYLGQCLQMQSDSQDGTKVEAPSQTDKHMSDSSNSLRLSHSANAS</sequence>
<dbReference type="PANTHER" id="PTHR24115">
    <property type="entry name" value="KINESIN-RELATED"/>
    <property type="match status" value="1"/>
</dbReference>